<dbReference type="AlphaFoldDB" id="A0AB39V050"/>
<dbReference type="InterPro" id="IPR010664">
    <property type="entry name" value="LipoPS_assembly_LptC-rel"/>
</dbReference>
<keyword evidence="1" id="KW-1003">Cell membrane</keyword>
<dbReference type="InterPro" id="IPR026265">
    <property type="entry name" value="LptC"/>
</dbReference>
<protein>
    <submittedName>
        <fullName evidence="6">LPS export ABC transporter periplasmic protein LptC</fullName>
    </submittedName>
</protein>
<dbReference type="EMBL" id="CP154858">
    <property type="protein sequence ID" value="XDT73579.1"/>
    <property type="molecule type" value="Genomic_DNA"/>
</dbReference>
<keyword evidence="3" id="KW-0812">Transmembrane</keyword>
<organism evidence="6">
    <name type="scientific">Thermohahella caldifontis</name>
    <dbReference type="NCBI Taxonomy" id="3142973"/>
    <lineage>
        <taxon>Bacteria</taxon>
        <taxon>Pseudomonadati</taxon>
        <taxon>Pseudomonadota</taxon>
        <taxon>Gammaproteobacteria</taxon>
        <taxon>Oceanospirillales</taxon>
        <taxon>Hahellaceae</taxon>
        <taxon>Thermohahella</taxon>
    </lineage>
</organism>
<dbReference type="GO" id="GO:0030288">
    <property type="term" value="C:outer membrane-bounded periplasmic space"/>
    <property type="evidence" value="ECO:0007669"/>
    <property type="project" value="TreeGrafter"/>
</dbReference>
<keyword evidence="2" id="KW-0997">Cell inner membrane</keyword>
<dbReference type="Pfam" id="PF06835">
    <property type="entry name" value="LptC"/>
    <property type="match status" value="1"/>
</dbReference>
<evidence type="ECO:0000256" key="5">
    <source>
        <dbReference type="ARBA" id="ARBA00023136"/>
    </source>
</evidence>
<dbReference type="PANTHER" id="PTHR37481:SF1">
    <property type="entry name" value="LIPOPOLYSACCHARIDE EXPORT SYSTEM PROTEIN LPTC"/>
    <property type="match status" value="1"/>
</dbReference>
<evidence type="ECO:0000313" key="6">
    <source>
        <dbReference type="EMBL" id="XDT73579.1"/>
    </source>
</evidence>
<evidence type="ECO:0000256" key="4">
    <source>
        <dbReference type="ARBA" id="ARBA00022989"/>
    </source>
</evidence>
<evidence type="ECO:0000256" key="3">
    <source>
        <dbReference type="ARBA" id="ARBA00022692"/>
    </source>
</evidence>
<dbReference type="RefSeq" id="WP_369602565.1">
    <property type="nucleotide sequence ID" value="NZ_CP154858.1"/>
</dbReference>
<sequence length="187" mass="20750">MPDPGRLMRIILPLLLAGGAWWLFTADPSSVIQPPVVLKDREPDAFIKDATYLTYSKTGTLSSRIQAQEAWHYPDTDEGELVQPVVEVYQTDAAPWVLKAQRGIYSASADTLRLEEDVHAVGIVGSGHPLQFGTESLTYLNAKRFIQTDQPVKMTSDRAETTAVGMSVSIDDKRIDLHHEVQSVIYP</sequence>
<dbReference type="GO" id="GO:0005886">
    <property type="term" value="C:plasma membrane"/>
    <property type="evidence" value="ECO:0007669"/>
    <property type="project" value="InterPro"/>
</dbReference>
<dbReference type="Gene3D" id="2.60.450.10">
    <property type="entry name" value="Lipopolysaccharide (LPS) transport protein A like domain"/>
    <property type="match status" value="1"/>
</dbReference>
<evidence type="ECO:0000256" key="2">
    <source>
        <dbReference type="ARBA" id="ARBA00022519"/>
    </source>
</evidence>
<dbReference type="GO" id="GO:0015221">
    <property type="term" value="F:lipopolysaccharide transmembrane transporter activity"/>
    <property type="evidence" value="ECO:0007669"/>
    <property type="project" value="InterPro"/>
</dbReference>
<name>A0AB39V050_9GAMM</name>
<proteinExistence type="predicted"/>
<dbReference type="GO" id="GO:0017089">
    <property type="term" value="F:glycolipid transfer activity"/>
    <property type="evidence" value="ECO:0007669"/>
    <property type="project" value="TreeGrafter"/>
</dbReference>
<dbReference type="PANTHER" id="PTHR37481">
    <property type="entry name" value="LIPOPOLYSACCHARIDE EXPORT SYSTEM PROTEIN LPTC"/>
    <property type="match status" value="1"/>
</dbReference>
<reference evidence="6" key="1">
    <citation type="submission" date="2024-05" db="EMBL/GenBank/DDBJ databases">
        <title>Genome sequencing of novel strain.</title>
        <authorList>
            <person name="Ganbat D."/>
            <person name="Ganbat S."/>
            <person name="Lee S.-J."/>
        </authorList>
    </citation>
    <scope>NUCLEOTIDE SEQUENCE</scope>
    <source>
        <strain evidence="6">SMD15-11</strain>
    </source>
</reference>
<dbReference type="NCBIfam" id="TIGR04409">
    <property type="entry name" value="LptC_YrbK"/>
    <property type="match status" value="1"/>
</dbReference>
<accession>A0AB39V050</accession>
<keyword evidence="4" id="KW-1133">Transmembrane helix</keyword>
<keyword evidence="5" id="KW-0472">Membrane</keyword>
<dbReference type="KEGG" id="tcd:AAIA72_06310"/>
<dbReference type="InterPro" id="IPR052363">
    <property type="entry name" value="LPS_export_LptC"/>
</dbReference>
<evidence type="ECO:0000256" key="1">
    <source>
        <dbReference type="ARBA" id="ARBA00022475"/>
    </source>
</evidence>
<gene>
    <name evidence="6" type="primary">lptC</name>
    <name evidence="6" type="ORF">AAIA72_06310</name>
</gene>